<protein>
    <recommendedName>
        <fullName evidence="4">Peptidyl-prolyl cis-trans isomerase</fullName>
        <shortName evidence="4">PPIase</shortName>
        <ecNumber evidence="4">5.2.1.8</ecNumber>
    </recommendedName>
</protein>
<sequence>MSPTKVFLSIARGDAEAHAIRRKAHQDVADWLFKNSQTYGLPDSIGSLDEVQRETLQSLYEGQNPERECLIDEPQSLVLGKLVFELSSKANFAKFTQNFETLCTGAQGHGVNKKGFSYKGTPIHRYAPGFVLQGGDVTRFDGSGGESVFGGSMTDPKPPHSKHDYGTLSMASGSAKNSSTSQFFICLSNAGSPEATKKLDGKYYVFGNLVDGAETLRKLEEELDQCRKELGFKGDGPGMKVWVEDCGLWP</sequence>
<organism evidence="6 7">
    <name type="scientific">Naganishia liquefaciens</name>
    <dbReference type="NCBI Taxonomy" id="104408"/>
    <lineage>
        <taxon>Eukaryota</taxon>
        <taxon>Fungi</taxon>
        <taxon>Dikarya</taxon>
        <taxon>Basidiomycota</taxon>
        <taxon>Agaricomycotina</taxon>
        <taxon>Tremellomycetes</taxon>
        <taxon>Filobasidiales</taxon>
        <taxon>Filobasidiaceae</taxon>
        <taxon>Naganishia</taxon>
    </lineage>
</organism>
<accession>A0A8H3TT10</accession>
<dbReference type="InterPro" id="IPR002130">
    <property type="entry name" value="Cyclophilin-type_PPIase_dom"/>
</dbReference>
<gene>
    <name evidence="6" type="ORF">NliqN6_2517</name>
</gene>
<proteinExistence type="inferred from homology"/>
<dbReference type="OrthoDB" id="193499at2759"/>
<dbReference type="GO" id="GO:0006457">
    <property type="term" value="P:protein folding"/>
    <property type="evidence" value="ECO:0007669"/>
    <property type="project" value="TreeGrafter"/>
</dbReference>
<comment type="caution">
    <text evidence="6">The sequence shown here is derived from an EMBL/GenBank/DDBJ whole genome shotgun (WGS) entry which is preliminary data.</text>
</comment>
<dbReference type="PANTHER" id="PTHR11071">
    <property type="entry name" value="PEPTIDYL-PROLYL CIS-TRANS ISOMERASE"/>
    <property type="match status" value="1"/>
</dbReference>
<dbReference type="PROSITE" id="PS50072">
    <property type="entry name" value="CSA_PPIASE_2"/>
    <property type="match status" value="1"/>
</dbReference>
<dbReference type="PANTHER" id="PTHR11071:SF561">
    <property type="entry name" value="PEPTIDYL-PROLYL CIS-TRANS ISOMERASE D-RELATED"/>
    <property type="match status" value="1"/>
</dbReference>
<dbReference type="GO" id="GO:0003755">
    <property type="term" value="F:peptidyl-prolyl cis-trans isomerase activity"/>
    <property type="evidence" value="ECO:0007669"/>
    <property type="project" value="UniProtKB-UniRule"/>
</dbReference>
<dbReference type="InterPro" id="IPR029000">
    <property type="entry name" value="Cyclophilin-like_dom_sf"/>
</dbReference>
<name>A0A8H3TT10_9TREE</name>
<feature type="domain" description="PPIase cyclophilin-type" evidence="5">
    <location>
        <begin position="79"/>
        <end position="248"/>
    </location>
</feature>
<keyword evidence="7" id="KW-1185">Reference proteome</keyword>
<dbReference type="EMBL" id="BLZA01000017">
    <property type="protein sequence ID" value="GHJ86115.1"/>
    <property type="molecule type" value="Genomic_DNA"/>
</dbReference>
<reference evidence="6" key="1">
    <citation type="submission" date="2020-07" db="EMBL/GenBank/DDBJ databases">
        <title>Draft Genome Sequence of a Deep-Sea Yeast, Naganishia (Cryptococcus) liquefaciens strain N6.</title>
        <authorList>
            <person name="Han Y.W."/>
            <person name="Kajitani R."/>
            <person name="Morimoto H."/>
            <person name="Parhat M."/>
            <person name="Tsubouchi H."/>
            <person name="Bakenova O."/>
            <person name="Ogata M."/>
            <person name="Argunhan B."/>
            <person name="Aoki R."/>
            <person name="Kajiwara S."/>
            <person name="Itoh T."/>
            <person name="Iwasaki H."/>
        </authorList>
    </citation>
    <scope>NUCLEOTIDE SEQUENCE</scope>
    <source>
        <strain evidence="6">N6</strain>
    </source>
</reference>
<keyword evidence="2 4" id="KW-0697">Rotamase</keyword>
<keyword evidence="3 4" id="KW-0413">Isomerase</keyword>
<comment type="function">
    <text evidence="4">PPIases accelerate the folding of proteins. It catalyzes the cis-trans isomerization of proline imidic peptide bonds in oligopeptides.</text>
</comment>
<comment type="similarity">
    <text evidence="4">Belongs to the cyclophilin-type PPIase family.</text>
</comment>
<evidence type="ECO:0000259" key="5">
    <source>
        <dbReference type="PROSITE" id="PS50072"/>
    </source>
</evidence>
<dbReference type="PRINTS" id="PR00153">
    <property type="entry name" value="CSAPPISMRASE"/>
</dbReference>
<dbReference type="SUPFAM" id="SSF50891">
    <property type="entry name" value="Cyclophilin-like"/>
    <property type="match status" value="1"/>
</dbReference>
<dbReference type="GO" id="GO:0005737">
    <property type="term" value="C:cytoplasm"/>
    <property type="evidence" value="ECO:0007669"/>
    <property type="project" value="TreeGrafter"/>
</dbReference>
<dbReference type="Pfam" id="PF00160">
    <property type="entry name" value="Pro_isomerase"/>
    <property type="match status" value="1"/>
</dbReference>
<comment type="catalytic activity">
    <reaction evidence="1 4">
        <text>[protein]-peptidylproline (omega=180) = [protein]-peptidylproline (omega=0)</text>
        <dbReference type="Rhea" id="RHEA:16237"/>
        <dbReference type="Rhea" id="RHEA-COMP:10747"/>
        <dbReference type="Rhea" id="RHEA-COMP:10748"/>
        <dbReference type="ChEBI" id="CHEBI:83833"/>
        <dbReference type="ChEBI" id="CHEBI:83834"/>
        <dbReference type="EC" id="5.2.1.8"/>
    </reaction>
</comment>
<evidence type="ECO:0000256" key="3">
    <source>
        <dbReference type="ARBA" id="ARBA00023235"/>
    </source>
</evidence>
<dbReference type="AlphaFoldDB" id="A0A8H3TT10"/>
<dbReference type="Proteomes" id="UP000620104">
    <property type="component" value="Unassembled WGS sequence"/>
</dbReference>
<evidence type="ECO:0000256" key="1">
    <source>
        <dbReference type="ARBA" id="ARBA00000971"/>
    </source>
</evidence>
<evidence type="ECO:0000256" key="2">
    <source>
        <dbReference type="ARBA" id="ARBA00023110"/>
    </source>
</evidence>
<evidence type="ECO:0000256" key="4">
    <source>
        <dbReference type="RuleBase" id="RU363019"/>
    </source>
</evidence>
<dbReference type="Gene3D" id="2.40.100.10">
    <property type="entry name" value="Cyclophilin-like"/>
    <property type="match status" value="1"/>
</dbReference>
<dbReference type="GO" id="GO:0016018">
    <property type="term" value="F:cyclosporin A binding"/>
    <property type="evidence" value="ECO:0007669"/>
    <property type="project" value="TreeGrafter"/>
</dbReference>
<evidence type="ECO:0000313" key="6">
    <source>
        <dbReference type="EMBL" id="GHJ86115.1"/>
    </source>
</evidence>
<evidence type="ECO:0000313" key="7">
    <source>
        <dbReference type="Proteomes" id="UP000620104"/>
    </source>
</evidence>
<dbReference type="EC" id="5.2.1.8" evidence="4"/>